<reference evidence="2" key="1">
    <citation type="submission" date="2014-09" db="EMBL/GenBank/DDBJ databases">
        <authorList>
            <person name="Mudge J."/>
            <person name="Ramaraj T."/>
            <person name="Lindquist I.E."/>
            <person name="Bharti A.K."/>
            <person name="Sundararajan A."/>
            <person name="Cameron C.T."/>
            <person name="Woodward J.E."/>
            <person name="May G.D."/>
            <person name="Brubaker C."/>
            <person name="Broadhvest J."/>
            <person name="Wilkins T.A."/>
        </authorList>
    </citation>
    <scope>NUCLEOTIDE SEQUENCE</scope>
    <source>
        <strain evidence="2">cv. AKA8401</strain>
    </source>
</reference>
<gene>
    <name evidence="1" type="ORF">F383_18402</name>
</gene>
<dbReference type="Proteomes" id="UP000032142">
    <property type="component" value="Unassembled WGS sequence"/>
</dbReference>
<accession>A0A0B0NBT9</accession>
<evidence type="ECO:0000313" key="1">
    <source>
        <dbReference type="EMBL" id="KHG12018.1"/>
    </source>
</evidence>
<sequence length="8" mass="997">MMAHWHAN</sequence>
<proteinExistence type="predicted"/>
<protein>
    <submittedName>
        <fullName evidence="1">Uncharacterized protein</fullName>
    </submittedName>
</protein>
<dbReference type="EMBL" id="KN396858">
    <property type="protein sequence ID" value="KHG12018.1"/>
    <property type="molecule type" value="Genomic_DNA"/>
</dbReference>
<keyword evidence="2" id="KW-1185">Reference proteome</keyword>
<organism evidence="1 2">
    <name type="scientific">Gossypium arboreum</name>
    <name type="common">Tree cotton</name>
    <name type="synonym">Gossypium nanking</name>
    <dbReference type="NCBI Taxonomy" id="29729"/>
    <lineage>
        <taxon>Eukaryota</taxon>
        <taxon>Viridiplantae</taxon>
        <taxon>Streptophyta</taxon>
        <taxon>Embryophyta</taxon>
        <taxon>Tracheophyta</taxon>
        <taxon>Spermatophyta</taxon>
        <taxon>Magnoliopsida</taxon>
        <taxon>eudicotyledons</taxon>
        <taxon>Gunneridae</taxon>
        <taxon>Pentapetalae</taxon>
        <taxon>rosids</taxon>
        <taxon>malvids</taxon>
        <taxon>Malvales</taxon>
        <taxon>Malvaceae</taxon>
        <taxon>Malvoideae</taxon>
        <taxon>Gossypium</taxon>
    </lineage>
</organism>
<name>A0A0B0NBT9_GOSAR</name>
<evidence type="ECO:0000313" key="2">
    <source>
        <dbReference type="Proteomes" id="UP000032142"/>
    </source>
</evidence>